<evidence type="ECO:0000313" key="2">
    <source>
        <dbReference type="Proteomes" id="UP000003416"/>
    </source>
</evidence>
<keyword evidence="2" id="KW-1185">Reference proteome</keyword>
<dbReference type="AlphaFoldDB" id="F3PUX3"/>
<dbReference type="EMBL" id="AFBN01000049">
    <property type="protein sequence ID" value="EGF55853.1"/>
    <property type="molecule type" value="Genomic_DNA"/>
</dbReference>
<gene>
    <name evidence="1" type="ORF">HMPREF9446_02547</name>
</gene>
<evidence type="ECO:0000313" key="1">
    <source>
        <dbReference type="EMBL" id="EGF55853.1"/>
    </source>
</evidence>
<dbReference type="STRING" id="763034.HMPREF9446_02547"/>
<reference evidence="1 2" key="1">
    <citation type="submission" date="2011-02" db="EMBL/GenBank/DDBJ databases">
        <authorList>
            <person name="Weinstock G."/>
            <person name="Sodergren E."/>
            <person name="Clifton S."/>
            <person name="Fulton L."/>
            <person name="Fulton B."/>
            <person name="Courtney L."/>
            <person name="Fronick C."/>
            <person name="Harrison M."/>
            <person name="Strong C."/>
            <person name="Farmer C."/>
            <person name="Delahaunty K."/>
            <person name="Markovic C."/>
            <person name="Hall O."/>
            <person name="Minx P."/>
            <person name="Tomlinson C."/>
            <person name="Mitreva M."/>
            <person name="Hou S."/>
            <person name="Chen J."/>
            <person name="Wollam A."/>
            <person name="Pepin K.H."/>
            <person name="Johnson M."/>
            <person name="Bhonagiri V."/>
            <person name="Zhang X."/>
            <person name="Suruliraj S."/>
            <person name="Warren W."/>
            <person name="Chinwalla A."/>
            <person name="Mardis E.R."/>
            <person name="Wilson R.K."/>
        </authorList>
    </citation>
    <scope>NUCLEOTIDE SEQUENCE [LARGE SCALE GENOMIC DNA]</scope>
    <source>
        <strain evidence="1 2">YIT 12057</strain>
    </source>
</reference>
<comment type="caution">
    <text evidence="1">The sequence shown here is derived from an EMBL/GenBank/DDBJ whole genome shotgun (WGS) entry which is preliminary data.</text>
</comment>
<protein>
    <submittedName>
        <fullName evidence="1">Uncharacterized protein</fullName>
    </submittedName>
</protein>
<accession>F3PUX3</accession>
<dbReference type="Proteomes" id="UP000003416">
    <property type="component" value="Unassembled WGS sequence"/>
</dbReference>
<name>F3PUX3_9BACE</name>
<proteinExistence type="predicted"/>
<sequence length="41" mass="4787">MPSIQNTIIEFNFTLLSGRIYKNKAKSAGRHHVRYSYSPLF</sequence>
<dbReference type="HOGENOM" id="CLU_3265657_0_0_10"/>
<organism evidence="1 2">
    <name type="scientific">Bacteroides fluxus YIT 12057</name>
    <dbReference type="NCBI Taxonomy" id="763034"/>
    <lineage>
        <taxon>Bacteria</taxon>
        <taxon>Pseudomonadati</taxon>
        <taxon>Bacteroidota</taxon>
        <taxon>Bacteroidia</taxon>
        <taxon>Bacteroidales</taxon>
        <taxon>Bacteroidaceae</taxon>
        <taxon>Bacteroides</taxon>
    </lineage>
</organism>